<dbReference type="Proteomes" id="UP001304650">
    <property type="component" value="Chromosome"/>
</dbReference>
<keyword evidence="12" id="KW-1185">Reference proteome</keyword>
<dbReference type="CDD" id="cd06261">
    <property type="entry name" value="TM_PBP2"/>
    <property type="match status" value="1"/>
</dbReference>
<feature type="transmembrane region" description="Helical" evidence="9">
    <location>
        <begin position="145"/>
        <end position="167"/>
    </location>
</feature>
<organism evidence="11 12">
    <name type="scientific">Paenibacillus roseopurpureus</name>
    <dbReference type="NCBI Taxonomy" id="2918901"/>
    <lineage>
        <taxon>Bacteria</taxon>
        <taxon>Bacillati</taxon>
        <taxon>Bacillota</taxon>
        <taxon>Bacilli</taxon>
        <taxon>Bacillales</taxon>
        <taxon>Paenibacillaceae</taxon>
        <taxon>Paenibacillus</taxon>
    </lineage>
</organism>
<dbReference type="SUPFAM" id="SSF161098">
    <property type="entry name" value="MetI-like"/>
    <property type="match status" value="1"/>
</dbReference>
<evidence type="ECO:0000256" key="6">
    <source>
        <dbReference type="ARBA" id="ARBA00022692"/>
    </source>
</evidence>
<feature type="transmembrane region" description="Helical" evidence="9">
    <location>
        <begin position="112"/>
        <end position="139"/>
    </location>
</feature>
<feature type="transmembrane region" description="Helical" evidence="9">
    <location>
        <begin position="201"/>
        <end position="223"/>
    </location>
</feature>
<feature type="transmembrane region" description="Helical" evidence="9">
    <location>
        <begin position="76"/>
        <end position="100"/>
    </location>
</feature>
<evidence type="ECO:0000256" key="4">
    <source>
        <dbReference type="ARBA" id="ARBA00022475"/>
    </source>
</evidence>
<keyword evidence="7 9" id="KW-1133">Transmembrane helix</keyword>
<comment type="similarity">
    <text evidence="2">Belongs to the binding-protein-dependent transport system permease family. MalFG subfamily.</text>
</comment>
<dbReference type="InterPro" id="IPR000515">
    <property type="entry name" value="MetI-like"/>
</dbReference>
<evidence type="ECO:0000256" key="7">
    <source>
        <dbReference type="ARBA" id="ARBA00022989"/>
    </source>
</evidence>
<dbReference type="AlphaFoldDB" id="A0AA96LKI8"/>
<keyword evidence="5" id="KW-0762">Sugar transport</keyword>
<dbReference type="InterPro" id="IPR050901">
    <property type="entry name" value="BP-dep_ABC_trans_perm"/>
</dbReference>
<protein>
    <submittedName>
        <fullName evidence="11">Sugar ABC transporter permease</fullName>
    </submittedName>
</protein>
<keyword evidence="4" id="KW-1003">Cell membrane</keyword>
<dbReference type="PANTHER" id="PTHR32243:SF50">
    <property type="entry name" value="MALTOSE_MALTODEXTRIN TRANSPORT SYSTEM PERMEASE PROTEIN MALG"/>
    <property type="match status" value="1"/>
</dbReference>
<dbReference type="PROSITE" id="PS50928">
    <property type="entry name" value="ABC_TM1"/>
    <property type="match status" value="1"/>
</dbReference>
<dbReference type="InterPro" id="IPR035906">
    <property type="entry name" value="MetI-like_sf"/>
</dbReference>
<accession>A0AA96LKI8</accession>
<dbReference type="Gene3D" id="1.10.3720.10">
    <property type="entry name" value="MetI-like"/>
    <property type="match status" value="1"/>
</dbReference>
<dbReference type="Pfam" id="PF00528">
    <property type="entry name" value="BPD_transp_1"/>
    <property type="match status" value="1"/>
</dbReference>
<feature type="transmembrane region" description="Helical" evidence="9">
    <location>
        <begin position="12"/>
        <end position="38"/>
    </location>
</feature>
<gene>
    <name evidence="11" type="ORF">MJB10_21105</name>
</gene>
<comment type="subcellular location">
    <subcellularLocation>
        <location evidence="1 9">Cell membrane</location>
        <topology evidence="1 9">Multi-pass membrane protein</topology>
    </subcellularLocation>
</comment>
<evidence type="ECO:0000259" key="10">
    <source>
        <dbReference type="PROSITE" id="PS50928"/>
    </source>
</evidence>
<feature type="transmembrane region" description="Helical" evidence="9">
    <location>
        <begin position="247"/>
        <end position="268"/>
    </location>
</feature>
<dbReference type="PANTHER" id="PTHR32243">
    <property type="entry name" value="MALTOSE TRANSPORT SYSTEM PERMEASE-RELATED"/>
    <property type="match status" value="1"/>
</dbReference>
<dbReference type="EMBL" id="CP130319">
    <property type="protein sequence ID" value="WNR43577.1"/>
    <property type="molecule type" value="Genomic_DNA"/>
</dbReference>
<proteinExistence type="inferred from homology"/>
<dbReference type="KEGG" id="proo:MJB10_21105"/>
<evidence type="ECO:0000256" key="2">
    <source>
        <dbReference type="ARBA" id="ARBA00009047"/>
    </source>
</evidence>
<evidence type="ECO:0000313" key="11">
    <source>
        <dbReference type="EMBL" id="WNR43577.1"/>
    </source>
</evidence>
<evidence type="ECO:0000256" key="3">
    <source>
        <dbReference type="ARBA" id="ARBA00022448"/>
    </source>
</evidence>
<sequence>MSTTSRKKSKLTLGLFLSYVLLVIIAICCIYPALWVVLASFRPGAALYSPTLIPKSLTLDHYHELLTSTRFKFTTWYWNTLKIATLTMVFSTILTTLSGYSLSRFRFRSRKTIMTGVLILSMFPTFMSLTAFYVLLLQLKLFDNIYALVAIYSAAGLLQAFVVKGFFDTIPRSLEESARIDGASNLQIFARIMLPLSKPMLTYVALMSFTGAWVDFILAKVVLRSKDHWSVAVGLFDLVDKEQNSNFALFATGSVLIALPITILFVFLQRFLVDGLTAGASKG</sequence>
<dbReference type="GO" id="GO:0005886">
    <property type="term" value="C:plasma membrane"/>
    <property type="evidence" value="ECO:0007669"/>
    <property type="project" value="UniProtKB-SubCell"/>
</dbReference>
<evidence type="ECO:0000256" key="8">
    <source>
        <dbReference type="ARBA" id="ARBA00023136"/>
    </source>
</evidence>
<reference evidence="11" key="1">
    <citation type="submission" date="2022-02" db="EMBL/GenBank/DDBJ databases">
        <title>Paenibacillus sp. MBLB1832 Whole Genome Shotgun Sequencing.</title>
        <authorList>
            <person name="Hwang C.Y."/>
            <person name="Cho E.-S."/>
            <person name="Seo M.-J."/>
        </authorList>
    </citation>
    <scope>NUCLEOTIDE SEQUENCE</scope>
    <source>
        <strain evidence="11">MBLB1832</strain>
    </source>
</reference>
<evidence type="ECO:0000313" key="12">
    <source>
        <dbReference type="Proteomes" id="UP001304650"/>
    </source>
</evidence>
<keyword evidence="6 9" id="KW-0812">Transmembrane</keyword>
<keyword evidence="8 9" id="KW-0472">Membrane</keyword>
<dbReference type="GO" id="GO:0015423">
    <property type="term" value="F:ABC-type maltose transporter activity"/>
    <property type="evidence" value="ECO:0007669"/>
    <property type="project" value="TreeGrafter"/>
</dbReference>
<dbReference type="GO" id="GO:0042956">
    <property type="term" value="P:maltodextrin transmembrane transport"/>
    <property type="evidence" value="ECO:0007669"/>
    <property type="project" value="TreeGrafter"/>
</dbReference>
<feature type="domain" description="ABC transmembrane type-1" evidence="10">
    <location>
        <begin position="77"/>
        <end position="268"/>
    </location>
</feature>
<keyword evidence="3 9" id="KW-0813">Transport</keyword>
<evidence type="ECO:0000256" key="5">
    <source>
        <dbReference type="ARBA" id="ARBA00022597"/>
    </source>
</evidence>
<name>A0AA96LKI8_9BACL</name>
<evidence type="ECO:0000256" key="1">
    <source>
        <dbReference type="ARBA" id="ARBA00004651"/>
    </source>
</evidence>
<evidence type="ECO:0000256" key="9">
    <source>
        <dbReference type="RuleBase" id="RU363032"/>
    </source>
</evidence>
<dbReference type="RefSeq" id="WP_314798036.1">
    <property type="nucleotide sequence ID" value="NZ_CP130319.1"/>
</dbReference>